<reference evidence="1" key="1">
    <citation type="submission" date="2023-08" db="EMBL/GenBank/DDBJ databases">
        <title>Black Yeasts Isolated from many extreme environments.</title>
        <authorList>
            <person name="Coleine C."/>
            <person name="Stajich J.E."/>
            <person name="Selbmann L."/>
        </authorList>
    </citation>
    <scope>NUCLEOTIDE SEQUENCE</scope>
    <source>
        <strain evidence="1">CCFEE 5810</strain>
    </source>
</reference>
<dbReference type="EMBL" id="JAVRQU010000016">
    <property type="protein sequence ID" value="KAK5693994.1"/>
    <property type="molecule type" value="Genomic_DNA"/>
</dbReference>
<name>A0AAN7VMU5_9PEZI</name>
<comment type="caution">
    <text evidence="1">The sequence shown here is derived from an EMBL/GenBank/DDBJ whole genome shotgun (WGS) entry which is preliminary data.</text>
</comment>
<evidence type="ECO:0008006" key="3">
    <source>
        <dbReference type="Google" id="ProtNLM"/>
    </source>
</evidence>
<dbReference type="AlphaFoldDB" id="A0AAN7VMU5"/>
<dbReference type="Proteomes" id="UP001310594">
    <property type="component" value="Unassembled WGS sequence"/>
</dbReference>
<sequence length="133" mass="14024">MSSTRSPNDGESVERSQNVASSMALAFGKSYRKFFSSYTNGMLVEMPLAVAEGYRRLPGAWGDEAKDYGTVTDWNSGGVVAGRSFVQGIGDGFRDVLMQPIKGGREEGAWGATKGIAKGTASLLSKTISGSLS</sequence>
<evidence type="ECO:0000313" key="2">
    <source>
        <dbReference type="Proteomes" id="UP001310594"/>
    </source>
</evidence>
<proteinExistence type="predicted"/>
<protein>
    <recommendedName>
        <fullName evidence="3">Autophagy-related protein 2</fullName>
    </recommendedName>
</protein>
<gene>
    <name evidence="1" type="ORF">LTR97_009612</name>
</gene>
<evidence type="ECO:0000313" key="1">
    <source>
        <dbReference type="EMBL" id="KAK5693994.1"/>
    </source>
</evidence>
<accession>A0AAN7VMU5</accession>
<organism evidence="1 2">
    <name type="scientific">Elasticomyces elasticus</name>
    <dbReference type="NCBI Taxonomy" id="574655"/>
    <lineage>
        <taxon>Eukaryota</taxon>
        <taxon>Fungi</taxon>
        <taxon>Dikarya</taxon>
        <taxon>Ascomycota</taxon>
        <taxon>Pezizomycotina</taxon>
        <taxon>Dothideomycetes</taxon>
        <taxon>Dothideomycetidae</taxon>
        <taxon>Mycosphaerellales</taxon>
        <taxon>Teratosphaeriaceae</taxon>
        <taxon>Elasticomyces</taxon>
    </lineage>
</organism>